<gene>
    <name evidence="2" type="ORF">GJ688_03585</name>
</gene>
<protein>
    <submittedName>
        <fullName evidence="2">DUF47 family protein</fullName>
    </submittedName>
</protein>
<evidence type="ECO:0000313" key="2">
    <source>
        <dbReference type="EMBL" id="MTV48062.1"/>
    </source>
</evidence>
<dbReference type="InterPro" id="IPR018445">
    <property type="entry name" value="Put_Phosphate_transp_reg"/>
</dbReference>
<name>A0A6I3SGX5_HELMO</name>
<evidence type="ECO:0000256" key="1">
    <source>
        <dbReference type="ARBA" id="ARBA00008591"/>
    </source>
</evidence>
<dbReference type="EMBL" id="WNKU01000002">
    <property type="protein sequence ID" value="MTV48062.1"/>
    <property type="molecule type" value="Genomic_DNA"/>
</dbReference>
<accession>A0A6I3SGX5</accession>
<dbReference type="OrthoDB" id="9797568at2"/>
<keyword evidence="3" id="KW-1185">Reference proteome</keyword>
<dbReference type="InterPro" id="IPR038078">
    <property type="entry name" value="PhoU-like_sf"/>
</dbReference>
<dbReference type="Pfam" id="PF01865">
    <property type="entry name" value="PhoU_div"/>
    <property type="match status" value="1"/>
</dbReference>
<dbReference type="InterPro" id="IPR052912">
    <property type="entry name" value="UPF0111_domain"/>
</dbReference>
<dbReference type="Gene3D" id="1.20.58.220">
    <property type="entry name" value="Phosphate transport system protein phou homolog 2, domain 2"/>
    <property type="match status" value="1"/>
</dbReference>
<dbReference type="PANTHER" id="PTHR37298:SF1">
    <property type="entry name" value="UPF0111 PROTEIN YKAA"/>
    <property type="match status" value="1"/>
</dbReference>
<dbReference type="PANTHER" id="PTHR37298">
    <property type="entry name" value="UPF0111 PROTEIN YKAA"/>
    <property type="match status" value="1"/>
</dbReference>
<dbReference type="Proteomes" id="UP000430670">
    <property type="component" value="Unassembled WGS sequence"/>
</dbReference>
<sequence length="208" mass="23672">MLSLKPREDKFFDLLEQSARTVDKGAKVLLSLLNDYQQLSVKMAEITEVEHQGDDITASITEQLNQTFITPIDREDIYLLGNRLDDILDNIHGTIERMYLYQTSQPSEDFIKLAGVLSQATEKLAEVIAALRNIRKNQEAILEGCAKIKQCESEGDRLYRRGVAHLFNELKDPIELIKWKEILERVEDATDVCEHVAKIVKGVAMKNA</sequence>
<organism evidence="2 3">
    <name type="scientific">Heliobacterium mobile</name>
    <name type="common">Heliobacillus mobilis</name>
    <dbReference type="NCBI Taxonomy" id="28064"/>
    <lineage>
        <taxon>Bacteria</taxon>
        <taxon>Bacillati</taxon>
        <taxon>Bacillota</taxon>
        <taxon>Clostridia</taxon>
        <taxon>Eubacteriales</taxon>
        <taxon>Heliobacteriaceae</taxon>
        <taxon>Heliobacterium</taxon>
    </lineage>
</organism>
<comment type="caution">
    <text evidence="2">The sequence shown here is derived from an EMBL/GenBank/DDBJ whole genome shotgun (WGS) entry which is preliminary data.</text>
</comment>
<reference evidence="2 3" key="1">
    <citation type="submission" date="2019-11" db="EMBL/GenBank/DDBJ databases">
        <title>Whole-genome sequence of a the green, strictly anaerobic photosynthetic bacterium Heliobacillus mobilis DSM 6151.</title>
        <authorList>
            <person name="Kyndt J.A."/>
            <person name="Meyer T.E."/>
        </authorList>
    </citation>
    <scope>NUCLEOTIDE SEQUENCE [LARGE SCALE GENOMIC DNA]</scope>
    <source>
        <strain evidence="2 3">DSM 6151</strain>
    </source>
</reference>
<comment type="similarity">
    <text evidence="1">Belongs to the UPF0111 family.</text>
</comment>
<dbReference type="AlphaFoldDB" id="A0A6I3SGX5"/>
<evidence type="ECO:0000313" key="3">
    <source>
        <dbReference type="Proteomes" id="UP000430670"/>
    </source>
</evidence>
<proteinExistence type="inferred from homology"/>